<dbReference type="RefSeq" id="WP_205187516.1">
    <property type="nucleotide sequence ID" value="NZ_JAFBFC010000004.1"/>
</dbReference>
<protein>
    <submittedName>
        <fullName evidence="1">Uncharacterized protein</fullName>
    </submittedName>
</protein>
<comment type="caution">
    <text evidence="1">The sequence shown here is derived from an EMBL/GenBank/DDBJ whole genome shotgun (WGS) entry which is preliminary data.</text>
</comment>
<name>A0ABS2QVV3_9BACI</name>
<keyword evidence="2" id="KW-1185">Reference proteome</keyword>
<organism evidence="1 2">
    <name type="scientific">Priestia iocasae</name>
    <dbReference type="NCBI Taxonomy" id="2291674"/>
    <lineage>
        <taxon>Bacteria</taxon>
        <taxon>Bacillati</taxon>
        <taxon>Bacillota</taxon>
        <taxon>Bacilli</taxon>
        <taxon>Bacillales</taxon>
        <taxon>Bacillaceae</taxon>
        <taxon>Priestia</taxon>
    </lineage>
</organism>
<sequence length="148" mass="17345">MEQSKTSLRVKVRKEYLPFYKDVIKKHLFARHSEFFTLCANIGYKYGKVDEAYRGIELCQAYTFTPYQRTVLQTLIYKDKKKIVDEVTMFEEAEQYADAGFRYLVQHVIADVVTQVNDGEYTLSLGEEQELQLLLAEFVQKEMASVPF</sequence>
<evidence type="ECO:0000313" key="2">
    <source>
        <dbReference type="Proteomes" id="UP000809829"/>
    </source>
</evidence>
<accession>A0ABS2QVV3</accession>
<proteinExistence type="predicted"/>
<gene>
    <name evidence="1" type="ORF">JOC83_002396</name>
</gene>
<evidence type="ECO:0000313" key="1">
    <source>
        <dbReference type="EMBL" id="MBM7703547.1"/>
    </source>
</evidence>
<reference evidence="1 2" key="1">
    <citation type="submission" date="2021-01" db="EMBL/GenBank/DDBJ databases">
        <title>Genomic Encyclopedia of Type Strains, Phase IV (KMG-IV): sequencing the most valuable type-strain genomes for metagenomic binning, comparative biology and taxonomic classification.</title>
        <authorList>
            <person name="Goeker M."/>
        </authorList>
    </citation>
    <scope>NUCLEOTIDE SEQUENCE [LARGE SCALE GENOMIC DNA]</scope>
    <source>
        <strain evidence="1 2">DSM 104297</strain>
    </source>
</reference>
<dbReference type="EMBL" id="JAFBFC010000004">
    <property type="protein sequence ID" value="MBM7703547.1"/>
    <property type="molecule type" value="Genomic_DNA"/>
</dbReference>
<dbReference type="Proteomes" id="UP000809829">
    <property type="component" value="Unassembled WGS sequence"/>
</dbReference>